<dbReference type="GO" id="GO:0008983">
    <property type="term" value="F:protein-glutamate O-methyltransferase activity"/>
    <property type="evidence" value="ECO:0007669"/>
    <property type="project" value="UniProtKB-EC"/>
</dbReference>
<dbReference type="InterPro" id="IPR022641">
    <property type="entry name" value="CheR_N"/>
</dbReference>
<evidence type="ECO:0000259" key="8">
    <source>
        <dbReference type="PROSITE" id="PS50123"/>
    </source>
</evidence>
<dbReference type="InterPro" id="IPR036804">
    <property type="entry name" value="CheR_N_sf"/>
</dbReference>
<evidence type="ECO:0000256" key="6">
    <source>
        <dbReference type="ARBA" id="ARBA00022801"/>
    </source>
</evidence>
<keyword evidence="4 9" id="KW-0808">Transferase</keyword>
<protein>
    <recommendedName>
        <fullName evidence="7">Probable chemoreceptor glutamine deamidase CheD</fullName>
        <ecNumber evidence="7">3.5.1.44</ecNumber>
    </recommendedName>
</protein>
<dbReference type="PROSITE" id="PS50123">
    <property type="entry name" value="CHER"/>
    <property type="match status" value="1"/>
</dbReference>
<evidence type="ECO:0000313" key="10">
    <source>
        <dbReference type="Proteomes" id="UP000324974"/>
    </source>
</evidence>
<dbReference type="EC" id="3.5.1.44" evidence="7"/>
<dbReference type="RefSeq" id="WP_149114863.1">
    <property type="nucleotide sequence ID" value="NZ_CP042425.1"/>
</dbReference>
<keyword evidence="5" id="KW-0949">S-adenosyl-L-methionine</keyword>
<dbReference type="HAMAP" id="MF_01440">
    <property type="entry name" value="CheD"/>
    <property type="match status" value="1"/>
</dbReference>
<dbReference type="SUPFAM" id="SSF64438">
    <property type="entry name" value="CNF1/YfiH-like putative cysteine hydrolases"/>
    <property type="match status" value="1"/>
</dbReference>
<accession>A0A5C1APR0</accession>
<organism evidence="9 10">
    <name type="scientific">Limnoglobus roseus</name>
    <dbReference type="NCBI Taxonomy" id="2598579"/>
    <lineage>
        <taxon>Bacteria</taxon>
        <taxon>Pseudomonadati</taxon>
        <taxon>Planctomycetota</taxon>
        <taxon>Planctomycetia</taxon>
        <taxon>Gemmatales</taxon>
        <taxon>Gemmataceae</taxon>
        <taxon>Limnoglobus</taxon>
    </lineage>
</organism>
<dbReference type="PANTHER" id="PTHR24422">
    <property type="entry name" value="CHEMOTAXIS PROTEIN METHYLTRANSFERASE"/>
    <property type="match status" value="1"/>
</dbReference>
<dbReference type="SMART" id="SM00138">
    <property type="entry name" value="MeTrc"/>
    <property type="match status" value="1"/>
</dbReference>
<dbReference type="GO" id="GO:0006935">
    <property type="term" value="P:chemotaxis"/>
    <property type="evidence" value="ECO:0007669"/>
    <property type="project" value="UniProtKB-UniRule"/>
</dbReference>
<keyword evidence="6 7" id="KW-0378">Hydrolase</keyword>
<name>A0A5C1APR0_9BACT</name>
<evidence type="ECO:0000256" key="7">
    <source>
        <dbReference type="HAMAP-Rule" id="MF_01440"/>
    </source>
</evidence>
<evidence type="ECO:0000256" key="1">
    <source>
        <dbReference type="ARBA" id="ARBA00001541"/>
    </source>
</evidence>
<dbReference type="Pfam" id="PF03705">
    <property type="entry name" value="CheR_N"/>
    <property type="match status" value="1"/>
</dbReference>
<dbReference type="Pfam" id="PF01739">
    <property type="entry name" value="CheR"/>
    <property type="match status" value="1"/>
</dbReference>
<proteinExistence type="inferred from homology"/>
<dbReference type="InterPro" id="IPR029063">
    <property type="entry name" value="SAM-dependent_MTases_sf"/>
</dbReference>
<dbReference type="Pfam" id="PF03975">
    <property type="entry name" value="CheD"/>
    <property type="match status" value="1"/>
</dbReference>
<dbReference type="InterPro" id="IPR000780">
    <property type="entry name" value="CheR_MeTrfase"/>
</dbReference>
<dbReference type="InterPro" id="IPR005659">
    <property type="entry name" value="Chemorcpt_Glu_NH3ase_CheD"/>
</dbReference>
<dbReference type="KEGG" id="lrs:PX52LOC_07690"/>
<dbReference type="InterPro" id="IPR050903">
    <property type="entry name" value="Bact_Chemotaxis_MeTrfase"/>
</dbReference>
<dbReference type="SUPFAM" id="SSF53335">
    <property type="entry name" value="S-adenosyl-L-methionine-dependent methyltransferases"/>
    <property type="match status" value="1"/>
</dbReference>
<dbReference type="PRINTS" id="PR00996">
    <property type="entry name" value="CHERMTFRASE"/>
</dbReference>
<evidence type="ECO:0000256" key="2">
    <source>
        <dbReference type="ARBA" id="ARBA00022500"/>
    </source>
</evidence>
<dbReference type="AlphaFoldDB" id="A0A5C1APR0"/>
<dbReference type="CDD" id="cd16352">
    <property type="entry name" value="CheD"/>
    <property type="match status" value="1"/>
</dbReference>
<evidence type="ECO:0000256" key="4">
    <source>
        <dbReference type="ARBA" id="ARBA00022679"/>
    </source>
</evidence>
<dbReference type="Gene3D" id="3.40.50.150">
    <property type="entry name" value="Vaccinia Virus protein VP39"/>
    <property type="match status" value="1"/>
</dbReference>
<reference evidence="10" key="1">
    <citation type="submission" date="2019-08" db="EMBL/GenBank/DDBJ databases">
        <title>Limnoglobus roseus gen. nov., sp. nov., a novel freshwater planctomycete with a giant genome from the family Gemmataceae.</title>
        <authorList>
            <person name="Kulichevskaya I.S."/>
            <person name="Naumoff D.G."/>
            <person name="Miroshnikov K."/>
            <person name="Ivanova A."/>
            <person name="Philippov D.A."/>
            <person name="Hakobyan A."/>
            <person name="Rijpstra I.C."/>
            <person name="Sinninghe Damste J.S."/>
            <person name="Liesack W."/>
            <person name="Dedysh S.N."/>
        </authorList>
    </citation>
    <scope>NUCLEOTIDE SEQUENCE [LARGE SCALE GENOMIC DNA]</scope>
    <source>
        <strain evidence="10">PX52</strain>
    </source>
</reference>
<dbReference type="Gene3D" id="3.30.1330.200">
    <property type="match status" value="1"/>
</dbReference>
<dbReference type="Gene3D" id="1.10.155.10">
    <property type="entry name" value="Chemotaxis receptor methyltransferase CheR, N-terminal domain"/>
    <property type="match status" value="1"/>
</dbReference>
<dbReference type="InterPro" id="IPR011324">
    <property type="entry name" value="Cytotoxic_necrot_fac-like_cat"/>
</dbReference>
<keyword evidence="2 7" id="KW-0145">Chemotaxis</keyword>
<dbReference type="GO" id="GO:0050568">
    <property type="term" value="F:protein-glutamine glutaminase activity"/>
    <property type="evidence" value="ECO:0007669"/>
    <property type="project" value="UniProtKB-UniRule"/>
</dbReference>
<dbReference type="GO" id="GO:0032259">
    <property type="term" value="P:methylation"/>
    <property type="evidence" value="ECO:0007669"/>
    <property type="project" value="UniProtKB-KW"/>
</dbReference>
<comment type="catalytic activity">
    <reaction evidence="1">
        <text>L-glutamyl-[protein] + S-adenosyl-L-methionine = [protein]-L-glutamate 5-O-methyl ester + S-adenosyl-L-homocysteine</text>
        <dbReference type="Rhea" id="RHEA:24452"/>
        <dbReference type="Rhea" id="RHEA-COMP:10208"/>
        <dbReference type="Rhea" id="RHEA-COMP:10311"/>
        <dbReference type="ChEBI" id="CHEBI:29973"/>
        <dbReference type="ChEBI" id="CHEBI:57856"/>
        <dbReference type="ChEBI" id="CHEBI:59789"/>
        <dbReference type="ChEBI" id="CHEBI:82795"/>
        <dbReference type="EC" id="2.1.1.80"/>
    </reaction>
</comment>
<dbReference type="PANTHER" id="PTHR24422:SF19">
    <property type="entry name" value="CHEMOTAXIS PROTEIN METHYLTRANSFERASE"/>
    <property type="match status" value="1"/>
</dbReference>
<dbReference type="CDD" id="cd02440">
    <property type="entry name" value="AdoMet_MTases"/>
    <property type="match status" value="1"/>
</dbReference>
<evidence type="ECO:0000256" key="5">
    <source>
        <dbReference type="ARBA" id="ARBA00022691"/>
    </source>
</evidence>
<dbReference type="OrthoDB" id="288469at2"/>
<dbReference type="Proteomes" id="UP000324974">
    <property type="component" value="Chromosome"/>
</dbReference>
<feature type="domain" description="CheR-type methyltransferase" evidence="8">
    <location>
        <begin position="18"/>
        <end position="289"/>
    </location>
</feature>
<evidence type="ECO:0000256" key="3">
    <source>
        <dbReference type="ARBA" id="ARBA00022603"/>
    </source>
</evidence>
<keyword evidence="10" id="KW-1185">Reference proteome</keyword>
<gene>
    <name evidence="7" type="primary">cheD</name>
    <name evidence="9" type="ORF">PX52LOC_07690</name>
</gene>
<comment type="function">
    <text evidence="7">Probably deamidates glutamine residues to glutamate on methyl-accepting chemotaxis receptors (MCPs), playing an important role in chemotaxis.</text>
</comment>
<dbReference type="InterPro" id="IPR038592">
    <property type="entry name" value="CheD-like_sf"/>
</dbReference>
<dbReference type="InterPro" id="IPR022642">
    <property type="entry name" value="CheR_C"/>
</dbReference>
<dbReference type="SUPFAM" id="SSF47757">
    <property type="entry name" value="Chemotaxis receptor methyltransferase CheR, N-terminal domain"/>
    <property type="match status" value="1"/>
</dbReference>
<comment type="catalytic activity">
    <reaction evidence="7">
        <text>L-glutaminyl-[protein] + H2O = L-glutamyl-[protein] + NH4(+)</text>
        <dbReference type="Rhea" id="RHEA:16441"/>
        <dbReference type="Rhea" id="RHEA-COMP:10207"/>
        <dbReference type="Rhea" id="RHEA-COMP:10208"/>
        <dbReference type="ChEBI" id="CHEBI:15377"/>
        <dbReference type="ChEBI" id="CHEBI:28938"/>
        <dbReference type="ChEBI" id="CHEBI:29973"/>
        <dbReference type="ChEBI" id="CHEBI:30011"/>
        <dbReference type="EC" id="3.5.1.44"/>
    </reaction>
</comment>
<keyword evidence="3 9" id="KW-0489">Methyltransferase</keyword>
<dbReference type="EMBL" id="CP042425">
    <property type="protein sequence ID" value="QEL20585.1"/>
    <property type="molecule type" value="Genomic_DNA"/>
</dbReference>
<evidence type="ECO:0000313" key="9">
    <source>
        <dbReference type="EMBL" id="QEL20585.1"/>
    </source>
</evidence>
<sequence>MPDDSNPQPADDRGGFRIRDREFEILRTYLFGETGIALGDAKRDMICSRLARRMRFHGFTSFADYHDLLTTGDPDGAERQEFINCLTTNKTDFFREPHHFDYLRDHVVPALRAKKSRRLHVWSAGCSTGEEPYTLAMTLRECLPAAEGWDVKITATDIDTAVLATAVRGVYDADRLRDVPPNLLHKHFLKGMGANAGKVAARPQLKDLITFRQVNLIGDTWPFAGPFDCIFCRNVVIYFTRETQQELLGRFARLLAPDGHLFLGHSENIHWMADTFAPLGGTVYRLRNPNDTPPPARRMQAAVRAHAAVKAPAAKDAARQEHTIVLGDVKSVRGPAVLKTLLGSCVSACLYDPTTGVGGMNHFSLPGGTDDGLNTRYGAHAMEMLITSIMKKGGDRDRLRAKVFGGAKVLQVHSEALNVGAKNVAFVTDFLNTEGIPIDGQCLGGTKGLLVRFHPSTGRALAKPLPTRDESVVVCDEEEFGRRLRTRAEAPPADDGVTLF</sequence>
<comment type="similarity">
    <text evidence="7">Belongs to the CheD family.</text>
</comment>